<evidence type="ECO:0000313" key="2">
    <source>
        <dbReference type="Proteomes" id="UP000229600"/>
    </source>
</evidence>
<accession>A0A2H0N4Z8</accession>
<dbReference type="AlphaFoldDB" id="A0A2H0N4Z8"/>
<proteinExistence type="predicted"/>
<protein>
    <submittedName>
        <fullName evidence="1">Uncharacterized protein</fullName>
    </submittedName>
</protein>
<reference evidence="1 2" key="1">
    <citation type="submission" date="2017-09" db="EMBL/GenBank/DDBJ databases">
        <title>Depth-based differentiation of microbial function through sediment-hosted aquifers and enrichment of novel symbionts in the deep terrestrial subsurface.</title>
        <authorList>
            <person name="Probst A.J."/>
            <person name="Ladd B."/>
            <person name="Jarett J.K."/>
            <person name="Geller-Mcgrath D.E."/>
            <person name="Sieber C.M."/>
            <person name="Emerson J.B."/>
            <person name="Anantharaman K."/>
            <person name="Thomas B.C."/>
            <person name="Malmstrom R."/>
            <person name="Stieglmeier M."/>
            <person name="Klingl A."/>
            <person name="Woyke T."/>
            <person name="Ryan C.M."/>
            <person name="Banfield J.F."/>
        </authorList>
    </citation>
    <scope>NUCLEOTIDE SEQUENCE [LARGE SCALE GENOMIC DNA]</scope>
    <source>
        <strain evidence="1">CG11_big_fil_rev_8_21_14_0_20_39_34</strain>
    </source>
</reference>
<evidence type="ECO:0000313" key="1">
    <source>
        <dbReference type="EMBL" id="PIR03961.1"/>
    </source>
</evidence>
<dbReference type="Proteomes" id="UP000229600">
    <property type="component" value="Unassembled WGS sequence"/>
</dbReference>
<sequence length="60" mass="7073">METPPKKCFGRNFPNISQILAMPELLVRLMLYEISLFFFGLSPNCFKKFSNFHFLLKTIL</sequence>
<organism evidence="1 2">
    <name type="scientific">Candidatus Magasanikbacteria bacterium CG11_big_fil_rev_8_21_14_0_20_39_34</name>
    <dbReference type="NCBI Taxonomy" id="1974653"/>
    <lineage>
        <taxon>Bacteria</taxon>
        <taxon>Candidatus Magasanikiibacteriota</taxon>
    </lineage>
</organism>
<name>A0A2H0N4Z8_9BACT</name>
<dbReference type="EMBL" id="PCWN01000007">
    <property type="protein sequence ID" value="PIR03961.1"/>
    <property type="molecule type" value="Genomic_DNA"/>
</dbReference>
<gene>
    <name evidence="1" type="ORF">COV59_02140</name>
</gene>
<comment type="caution">
    <text evidence="1">The sequence shown here is derived from an EMBL/GenBank/DDBJ whole genome shotgun (WGS) entry which is preliminary data.</text>
</comment>